<keyword evidence="2" id="KW-1185">Reference proteome</keyword>
<gene>
    <name evidence="1" type="ORF">DFP90_101615</name>
</gene>
<accession>A0A3D9HY32</accession>
<protein>
    <submittedName>
        <fullName evidence="1">Uncharacterized protein</fullName>
    </submittedName>
</protein>
<name>A0A3D9HY32_9PROT</name>
<dbReference type="Proteomes" id="UP000256845">
    <property type="component" value="Unassembled WGS sequence"/>
</dbReference>
<comment type="caution">
    <text evidence="1">The sequence shown here is derived from an EMBL/GenBank/DDBJ whole genome shotgun (WGS) entry which is preliminary data.</text>
</comment>
<organism evidence="1 2">
    <name type="scientific">Aestuariispira insulae</name>
    <dbReference type="NCBI Taxonomy" id="1461337"/>
    <lineage>
        <taxon>Bacteria</taxon>
        <taxon>Pseudomonadati</taxon>
        <taxon>Pseudomonadota</taxon>
        <taxon>Alphaproteobacteria</taxon>
        <taxon>Rhodospirillales</taxon>
        <taxon>Kiloniellaceae</taxon>
        <taxon>Aestuariispira</taxon>
    </lineage>
</organism>
<evidence type="ECO:0000313" key="1">
    <source>
        <dbReference type="EMBL" id="RED53816.1"/>
    </source>
</evidence>
<reference evidence="1 2" key="1">
    <citation type="submission" date="2018-07" db="EMBL/GenBank/DDBJ databases">
        <title>Genomic Encyclopedia of Type Strains, Phase III (KMG-III): the genomes of soil and plant-associated and newly described type strains.</title>
        <authorList>
            <person name="Whitman W."/>
        </authorList>
    </citation>
    <scope>NUCLEOTIDE SEQUENCE [LARGE SCALE GENOMIC DNA]</scope>
    <source>
        <strain evidence="1 2">CECT 8488</strain>
    </source>
</reference>
<dbReference type="EMBL" id="QRDW01000001">
    <property type="protein sequence ID" value="RED53816.1"/>
    <property type="molecule type" value="Genomic_DNA"/>
</dbReference>
<dbReference type="AlphaFoldDB" id="A0A3D9HY32"/>
<sequence>MFYFGFMDIQTQLWIEDAAAVLRELEKRLGEAEPSSTAGLANAARRLLRSVPTEANVSLVGPGLFDKQQFEMVLPSTD</sequence>
<proteinExistence type="predicted"/>
<evidence type="ECO:0000313" key="2">
    <source>
        <dbReference type="Proteomes" id="UP000256845"/>
    </source>
</evidence>